<protein>
    <submittedName>
        <fullName evidence="2">Uncharacterized protein</fullName>
    </submittedName>
</protein>
<evidence type="ECO:0000256" key="1">
    <source>
        <dbReference type="SAM" id="MobiDB-lite"/>
    </source>
</evidence>
<dbReference type="Proteomes" id="UP000299102">
    <property type="component" value="Unassembled WGS sequence"/>
</dbReference>
<accession>A0A4C1YLZ7</accession>
<feature type="compositionally biased region" description="Polar residues" evidence="1">
    <location>
        <begin position="54"/>
        <end position="70"/>
    </location>
</feature>
<dbReference type="AlphaFoldDB" id="A0A4C1YLZ7"/>
<sequence length="80" mass="8913">MFIYLRKYNLYAFTCLNLIEVPAAASEQTKKPPDPGPRRDFDVNEFESRAKQLSCGQKGNSQCPPANVRNTPPAAVEKSP</sequence>
<feature type="region of interest" description="Disordered" evidence="1">
    <location>
        <begin position="25"/>
        <end position="80"/>
    </location>
</feature>
<gene>
    <name evidence="2" type="ORF">EVAR_61590_1</name>
</gene>
<evidence type="ECO:0000313" key="3">
    <source>
        <dbReference type="Proteomes" id="UP000299102"/>
    </source>
</evidence>
<organism evidence="2 3">
    <name type="scientific">Eumeta variegata</name>
    <name type="common">Bagworm moth</name>
    <name type="synonym">Eumeta japonica</name>
    <dbReference type="NCBI Taxonomy" id="151549"/>
    <lineage>
        <taxon>Eukaryota</taxon>
        <taxon>Metazoa</taxon>
        <taxon>Ecdysozoa</taxon>
        <taxon>Arthropoda</taxon>
        <taxon>Hexapoda</taxon>
        <taxon>Insecta</taxon>
        <taxon>Pterygota</taxon>
        <taxon>Neoptera</taxon>
        <taxon>Endopterygota</taxon>
        <taxon>Lepidoptera</taxon>
        <taxon>Glossata</taxon>
        <taxon>Ditrysia</taxon>
        <taxon>Tineoidea</taxon>
        <taxon>Psychidae</taxon>
        <taxon>Oiketicinae</taxon>
        <taxon>Eumeta</taxon>
    </lineage>
</organism>
<comment type="caution">
    <text evidence="2">The sequence shown here is derived from an EMBL/GenBank/DDBJ whole genome shotgun (WGS) entry which is preliminary data.</text>
</comment>
<reference evidence="2 3" key="1">
    <citation type="journal article" date="2019" name="Commun. Biol.">
        <title>The bagworm genome reveals a unique fibroin gene that provides high tensile strength.</title>
        <authorList>
            <person name="Kono N."/>
            <person name="Nakamura H."/>
            <person name="Ohtoshi R."/>
            <person name="Tomita M."/>
            <person name="Numata K."/>
            <person name="Arakawa K."/>
        </authorList>
    </citation>
    <scope>NUCLEOTIDE SEQUENCE [LARGE SCALE GENOMIC DNA]</scope>
</reference>
<dbReference type="EMBL" id="BGZK01001246">
    <property type="protein sequence ID" value="GBP75365.1"/>
    <property type="molecule type" value="Genomic_DNA"/>
</dbReference>
<proteinExistence type="predicted"/>
<evidence type="ECO:0000313" key="2">
    <source>
        <dbReference type="EMBL" id="GBP75365.1"/>
    </source>
</evidence>
<feature type="compositionally biased region" description="Basic and acidic residues" evidence="1">
    <location>
        <begin position="28"/>
        <end position="50"/>
    </location>
</feature>
<keyword evidence="3" id="KW-1185">Reference proteome</keyword>
<name>A0A4C1YLZ7_EUMVA</name>